<dbReference type="PANTHER" id="PTHR23140">
    <property type="entry name" value="RNA PROCESSING PROTEIN LD23810P"/>
    <property type="match status" value="1"/>
</dbReference>
<evidence type="ECO:0000313" key="2">
    <source>
        <dbReference type="EMBL" id="OTG32079.1"/>
    </source>
</evidence>
<sequence length="199" mass="23415">MSSFSITRKKTPFQKHREEEEAKKKVRFLGLRMKQLVCMLNFWSPFKGMTRVKGFCSRWKFQRCIWFKEGSRYVPSFIPPPMATKGKEEKQKEEERPKDKGKGKARNIDFFMEELKHEQEMRERRNQEREQWSDGRPSATSTLSSRFDELPDEFDPSGKFGSFDDGDPQTTNLYVGNLAPQVDENFLLRTLEDSGPLLV</sequence>
<reference evidence="3" key="1">
    <citation type="journal article" date="2017" name="Nature">
        <title>The sunflower genome provides insights into oil metabolism, flowering and Asterid evolution.</title>
        <authorList>
            <person name="Badouin H."/>
            <person name="Gouzy J."/>
            <person name="Grassa C.J."/>
            <person name="Murat F."/>
            <person name="Staton S.E."/>
            <person name="Cottret L."/>
            <person name="Lelandais-Briere C."/>
            <person name="Owens G.L."/>
            <person name="Carrere S."/>
            <person name="Mayjonade B."/>
            <person name="Legrand L."/>
            <person name="Gill N."/>
            <person name="Kane N.C."/>
            <person name="Bowers J.E."/>
            <person name="Hubner S."/>
            <person name="Bellec A."/>
            <person name="Berard A."/>
            <person name="Berges H."/>
            <person name="Blanchet N."/>
            <person name="Boniface M.C."/>
            <person name="Brunel D."/>
            <person name="Catrice O."/>
            <person name="Chaidir N."/>
            <person name="Claudel C."/>
            <person name="Donnadieu C."/>
            <person name="Faraut T."/>
            <person name="Fievet G."/>
            <person name="Helmstetter N."/>
            <person name="King M."/>
            <person name="Knapp S.J."/>
            <person name="Lai Z."/>
            <person name="Le Paslier M.C."/>
            <person name="Lippi Y."/>
            <person name="Lorenzon L."/>
            <person name="Mandel J.R."/>
            <person name="Marage G."/>
            <person name="Marchand G."/>
            <person name="Marquand E."/>
            <person name="Bret-Mestries E."/>
            <person name="Morien E."/>
            <person name="Nambeesan S."/>
            <person name="Nguyen T."/>
            <person name="Pegot-Espagnet P."/>
            <person name="Pouilly N."/>
            <person name="Raftis F."/>
            <person name="Sallet E."/>
            <person name="Schiex T."/>
            <person name="Thomas J."/>
            <person name="Vandecasteele C."/>
            <person name="Vares D."/>
            <person name="Vear F."/>
            <person name="Vautrin S."/>
            <person name="Crespi M."/>
            <person name="Mangin B."/>
            <person name="Burke J.M."/>
            <person name="Salse J."/>
            <person name="Munos S."/>
            <person name="Vincourt P."/>
            <person name="Rieseberg L.H."/>
            <person name="Langlade N.B."/>
        </authorList>
    </citation>
    <scope>NUCLEOTIDE SEQUENCE [LARGE SCALE GENOMIC DNA]</scope>
    <source>
        <strain evidence="3">cv. SF193</strain>
    </source>
</reference>
<name>A0A251V9Z6_HELAN</name>
<accession>A0A251V9Z6</accession>
<dbReference type="STRING" id="4232.A0A251V9Z6"/>
<feature type="region of interest" description="Disordered" evidence="1">
    <location>
        <begin position="119"/>
        <end position="172"/>
    </location>
</feature>
<dbReference type="InParanoid" id="A0A251V9Z6"/>
<organism evidence="2 3">
    <name type="scientific">Helianthus annuus</name>
    <name type="common">Common sunflower</name>
    <dbReference type="NCBI Taxonomy" id="4232"/>
    <lineage>
        <taxon>Eukaryota</taxon>
        <taxon>Viridiplantae</taxon>
        <taxon>Streptophyta</taxon>
        <taxon>Embryophyta</taxon>
        <taxon>Tracheophyta</taxon>
        <taxon>Spermatophyta</taxon>
        <taxon>Magnoliopsida</taxon>
        <taxon>eudicotyledons</taxon>
        <taxon>Gunneridae</taxon>
        <taxon>Pentapetalae</taxon>
        <taxon>asterids</taxon>
        <taxon>campanulids</taxon>
        <taxon>Asterales</taxon>
        <taxon>Asteraceae</taxon>
        <taxon>Asteroideae</taxon>
        <taxon>Heliantheae alliance</taxon>
        <taxon>Heliantheae</taxon>
        <taxon>Helianthus</taxon>
    </lineage>
</organism>
<feature type="region of interest" description="Disordered" evidence="1">
    <location>
        <begin position="77"/>
        <end position="107"/>
    </location>
</feature>
<feature type="compositionally biased region" description="Basic and acidic residues" evidence="1">
    <location>
        <begin position="85"/>
        <end position="102"/>
    </location>
</feature>
<dbReference type="GO" id="GO:0003676">
    <property type="term" value="F:nucleic acid binding"/>
    <property type="evidence" value="ECO:0007669"/>
    <property type="project" value="InterPro"/>
</dbReference>
<dbReference type="InterPro" id="IPR035979">
    <property type="entry name" value="RBD_domain_sf"/>
</dbReference>
<evidence type="ECO:0000256" key="1">
    <source>
        <dbReference type="SAM" id="MobiDB-lite"/>
    </source>
</evidence>
<dbReference type="AlphaFoldDB" id="A0A251V9Z6"/>
<evidence type="ECO:0000313" key="3">
    <source>
        <dbReference type="Proteomes" id="UP000215914"/>
    </source>
</evidence>
<dbReference type="InterPro" id="IPR051485">
    <property type="entry name" value="SR-CTD_assoc_factor"/>
</dbReference>
<proteinExistence type="predicted"/>
<dbReference type="SUPFAM" id="SSF54928">
    <property type="entry name" value="RNA-binding domain, RBD"/>
    <property type="match status" value="1"/>
</dbReference>
<dbReference type="OMA" id="CIWFKEG"/>
<keyword evidence="3" id="KW-1185">Reference proteome</keyword>
<dbReference type="EMBL" id="CM007892">
    <property type="protein sequence ID" value="OTG32079.1"/>
    <property type="molecule type" value="Genomic_DNA"/>
</dbReference>
<feature type="compositionally biased region" description="Basic and acidic residues" evidence="1">
    <location>
        <begin position="119"/>
        <end position="133"/>
    </location>
</feature>
<protein>
    <submittedName>
        <fullName evidence="2">Putative nucleotide-binding alpha-beta plait domain-containing protein</fullName>
    </submittedName>
</protein>
<gene>
    <name evidence="2" type="ORF">HannXRQ_Chr03g0082671</name>
</gene>
<dbReference type="PANTHER" id="PTHR23140:SF0">
    <property type="entry name" value="U2 SNRNP-ASSOCIATED SURP MOTIF-CONTAINING PROTEIN"/>
    <property type="match status" value="1"/>
</dbReference>
<dbReference type="Proteomes" id="UP000215914">
    <property type="component" value="Chromosome 3"/>
</dbReference>